<evidence type="ECO:0000313" key="3">
    <source>
        <dbReference type="Proteomes" id="UP000760860"/>
    </source>
</evidence>
<evidence type="ECO:0000256" key="1">
    <source>
        <dbReference type="SAM" id="MobiDB-lite"/>
    </source>
</evidence>
<comment type="caution">
    <text evidence="2">The sequence shown here is derived from an EMBL/GenBank/DDBJ whole genome shotgun (WGS) entry which is preliminary data.</text>
</comment>
<feature type="region of interest" description="Disordered" evidence="1">
    <location>
        <begin position="16"/>
        <end position="42"/>
    </location>
</feature>
<reference evidence="2" key="1">
    <citation type="submission" date="2018-05" db="EMBL/GenBank/DDBJ databases">
        <title>Effector identification in a new, highly contiguous assembly of the strawberry crown rot pathogen Phytophthora cactorum.</title>
        <authorList>
            <person name="Armitage A.D."/>
            <person name="Nellist C.F."/>
            <person name="Bates H."/>
            <person name="Vickerstaff R.J."/>
            <person name="Harrison R.J."/>
        </authorList>
    </citation>
    <scope>NUCLEOTIDE SEQUENCE</scope>
    <source>
        <strain evidence="2">P421</strain>
    </source>
</reference>
<accession>A0A8T1GXA4</accession>
<organism evidence="2 3">
    <name type="scientific">Phytophthora cactorum</name>
    <dbReference type="NCBI Taxonomy" id="29920"/>
    <lineage>
        <taxon>Eukaryota</taxon>
        <taxon>Sar</taxon>
        <taxon>Stramenopiles</taxon>
        <taxon>Oomycota</taxon>
        <taxon>Peronosporomycetes</taxon>
        <taxon>Peronosporales</taxon>
        <taxon>Peronosporaceae</taxon>
        <taxon>Phytophthora</taxon>
    </lineage>
</organism>
<gene>
    <name evidence="2" type="ORF">PC129_g25228</name>
</gene>
<dbReference type="Proteomes" id="UP000760860">
    <property type="component" value="Unassembled WGS sequence"/>
</dbReference>
<sequence>MQGPHRVDAVSLAVITMPQGTTTGDKHTRKPDADVDADASQQENEIMPNGYAMSGQMLFVRLLPEALANG</sequence>
<protein>
    <submittedName>
        <fullName evidence="2">Uncharacterized protein</fullName>
    </submittedName>
</protein>
<name>A0A8T1GXA4_9STRA</name>
<evidence type="ECO:0000313" key="2">
    <source>
        <dbReference type="EMBL" id="KAG3187684.1"/>
    </source>
</evidence>
<feature type="compositionally biased region" description="Basic and acidic residues" evidence="1">
    <location>
        <begin position="24"/>
        <end position="33"/>
    </location>
</feature>
<dbReference type="EMBL" id="RCMV01005347">
    <property type="protein sequence ID" value="KAG3187684.1"/>
    <property type="molecule type" value="Genomic_DNA"/>
</dbReference>
<proteinExistence type="predicted"/>
<dbReference type="AlphaFoldDB" id="A0A8T1GXA4"/>